<evidence type="ECO:0000256" key="11">
    <source>
        <dbReference type="ARBA" id="ARBA00022723"/>
    </source>
</evidence>
<reference evidence="24" key="3">
    <citation type="submission" date="2025-08" db="UniProtKB">
        <authorList>
            <consortium name="Ensembl"/>
        </authorList>
    </citation>
    <scope>IDENTIFICATION</scope>
</reference>
<dbReference type="GO" id="GO:0051054">
    <property type="term" value="P:positive regulation of DNA metabolic process"/>
    <property type="evidence" value="ECO:0007669"/>
    <property type="project" value="UniProtKB-ARBA"/>
</dbReference>
<dbReference type="GO" id="GO:0140944">
    <property type="term" value="F:histone H4K20 monomethyltransferase activity"/>
    <property type="evidence" value="ECO:0007669"/>
    <property type="project" value="UniProtKB-EC"/>
</dbReference>
<dbReference type="PROSITE" id="PS51570">
    <property type="entry name" value="SAM_MT43_SUVAR420_2"/>
    <property type="match status" value="1"/>
</dbReference>
<comment type="catalytic activity">
    <reaction evidence="19">
        <text>L-lysyl(20)-[histone H4] + S-adenosyl-L-methionine = N(6)-methyl-L-lysyl(20)-[histone H4] + S-adenosyl-L-homocysteine + H(+)</text>
        <dbReference type="Rhea" id="RHEA:60344"/>
        <dbReference type="Rhea" id="RHEA-COMP:15554"/>
        <dbReference type="Rhea" id="RHEA-COMP:15555"/>
        <dbReference type="ChEBI" id="CHEBI:15378"/>
        <dbReference type="ChEBI" id="CHEBI:29969"/>
        <dbReference type="ChEBI" id="CHEBI:57856"/>
        <dbReference type="ChEBI" id="CHEBI:59789"/>
        <dbReference type="ChEBI" id="CHEBI:61929"/>
        <dbReference type="EC" id="2.1.1.361"/>
    </reaction>
    <physiologicalReaction direction="left-to-right" evidence="19">
        <dbReference type="Rhea" id="RHEA:60345"/>
    </physiologicalReaction>
</comment>
<evidence type="ECO:0000256" key="10">
    <source>
        <dbReference type="ARBA" id="ARBA00022691"/>
    </source>
</evidence>
<dbReference type="SUPFAM" id="SSF82199">
    <property type="entry name" value="SET domain"/>
    <property type="match status" value="1"/>
</dbReference>
<keyword evidence="10" id="KW-0949">S-adenosyl-L-methionine</keyword>
<dbReference type="InterPro" id="IPR041938">
    <property type="entry name" value="Hist-Lys_N-MTase_N"/>
</dbReference>
<evidence type="ECO:0000259" key="23">
    <source>
        <dbReference type="PROSITE" id="PS50280"/>
    </source>
</evidence>
<feature type="compositionally biased region" description="Basic and acidic residues" evidence="22">
    <location>
        <begin position="722"/>
        <end position="734"/>
    </location>
</feature>
<dbReference type="PANTHER" id="PTHR12977">
    <property type="entry name" value="SUPPRESSOR OF VARIEGATION 4-20-RELATED"/>
    <property type="match status" value="1"/>
</dbReference>
<evidence type="ECO:0000256" key="19">
    <source>
        <dbReference type="ARBA" id="ARBA00048226"/>
    </source>
</evidence>
<dbReference type="InterPro" id="IPR039977">
    <property type="entry name" value="Suv4-20/Set9"/>
</dbReference>
<keyword evidence="14" id="KW-0805">Transcription regulation</keyword>
<evidence type="ECO:0000256" key="3">
    <source>
        <dbReference type="ARBA" id="ARBA00012187"/>
    </source>
</evidence>
<evidence type="ECO:0000256" key="4">
    <source>
        <dbReference type="ARBA" id="ARBA00012188"/>
    </source>
</evidence>
<name>A0A287BPR4_PIG</name>
<keyword evidence="5" id="KW-0158">Chromosome</keyword>
<keyword evidence="16" id="KW-0539">Nucleus</keyword>
<feature type="region of interest" description="Disordered" evidence="22">
    <location>
        <begin position="103"/>
        <end position="126"/>
    </location>
</feature>
<dbReference type="GeneTree" id="ENSGT00940000156431"/>
<keyword evidence="9" id="KW-0808">Transferase</keyword>
<reference evidence="25" key="1">
    <citation type="submission" date="2009-11" db="EMBL/GenBank/DDBJ databases">
        <authorList>
            <consortium name="Porcine genome sequencing project"/>
        </authorList>
    </citation>
    <scope>NUCLEOTIDE SEQUENCE [LARGE SCALE GENOMIC DNA]</scope>
    <source>
        <strain evidence="25">Duroc</strain>
    </source>
</reference>
<dbReference type="GO" id="GO:0032259">
    <property type="term" value="P:methylation"/>
    <property type="evidence" value="ECO:0007669"/>
    <property type="project" value="UniProtKB-KW"/>
</dbReference>
<evidence type="ECO:0000256" key="8">
    <source>
        <dbReference type="ARBA" id="ARBA00022603"/>
    </source>
</evidence>
<comment type="catalytic activity">
    <reaction evidence="21">
        <text>N(6)-methyl-L-lysyl(20)-[histone H4] + S-adenosyl-L-methionine = N(6),N(6)-dimethyl-L-lysyl(20)-[histone H4] + S-adenosyl-L-homocysteine + H(+)</text>
        <dbReference type="Rhea" id="RHEA:60348"/>
        <dbReference type="Rhea" id="RHEA-COMP:15555"/>
        <dbReference type="Rhea" id="RHEA-COMP:15556"/>
        <dbReference type="ChEBI" id="CHEBI:15378"/>
        <dbReference type="ChEBI" id="CHEBI:57856"/>
        <dbReference type="ChEBI" id="CHEBI:59789"/>
        <dbReference type="ChEBI" id="CHEBI:61929"/>
        <dbReference type="ChEBI" id="CHEBI:61976"/>
        <dbReference type="EC" id="2.1.1.362"/>
    </reaction>
    <physiologicalReaction direction="left-to-right" evidence="21">
        <dbReference type="Rhea" id="RHEA:60349"/>
    </physiologicalReaction>
</comment>
<keyword evidence="6" id="KW-0678">Repressor</keyword>
<keyword evidence="25" id="KW-1185">Reference proteome</keyword>
<feature type="region of interest" description="Disordered" evidence="22">
    <location>
        <begin position="809"/>
        <end position="847"/>
    </location>
</feature>
<organism evidence="24 25">
    <name type="scientific">Sus scrofa</name>
    <name type="common">Pig</name>
    <dbReference type="NCBI Taxonomy" id="9823"/>
    <lineage>
        <taxon>Eukaryota</taxon>
        <taxon>Metazoa</taxon>
        <taxon>Chordata</taxon>
        <taxon>Craniata</taxon>
        <taxon>Vertebrata</taxon>
        <taxon>Euteleostomi</taxon>
        <taxon>Mammalia</taxon>
        <taxon>Eutheria</taxon>
        <taxon>Laurasiatheria</taxon>
        <taxon>Artiodactyla</taxon>
        <taxon>Suina</taxon>
        <taxon>Suidae</taxon>
        <taxon>Sus</taxon>
    </lineage>
</organism>
<dbReference type="VGNC" id="VGNC:89553">
    <property type="gene designation" value="KMT5B"/>
</dbReference>
<dbReference type="InParanoid" id="A0A287BPR4"/>
<dbReference type="PANTHER" id="PTHR12977:SF12">
    <property type="entry name" value="HISTONE-LYSINE N-METHYLTRANSFERASE KMT5B"/>
    <property type="match status" value="1"/>
</dbReference>
<dbReference type="Pfam" id="PF00856">
    <property type="entry name" value="SET"/>
    <property type="match status" value="1"/>
</dbReference>
<feature type="region of interest" description="Disordered" evidence="22">
    <location>
        <begin position="514"/>
        <end position="746"/>
    </location>
</feature>
<evidence type="ECO:0000256" key="18">
    <source>
        <dbReference type="ARBA" id="ARBA00031835"/>
    </source>
</evidence>
<evidence type="ECO:0000256" key="14">
    <source>
        <dbReference type="ARBA" id="ARBA00023015"/>
    </source>
</evidence>
<evidence type="ECO:0000256" key="2">
    <source>
        <dbReference type="ARBA" id="ARBA00004286"/>
    </source>
</evidence>
<dbReference type="GO" id="GO:0042799">
    <property type="term" value="F:histone H4K20 methyltransferase activity"/>
    <property type="evidence" value="ECO:0000318"/>
    <property type="project" value="GO_Central"/>
</dbReference>
<evidence type="ECO:0000256" key="7">
    <source>
        <dbReference type="ARBA" id="ARBA00022541"/>
    </source>
</evidence>
<feature type="region of interest" description="Disordered" evidence="22">
    <location>
        <begin position="1"/>
        <end position="64"/>
    </location>
</feature>
<feature type="compositionally biased region" description="Basic and acidic residues" evidence="22">
    <location>
        <begin position="546"/>
        <end position="555"/>
    </location>
</feature>
<dbReference type="FunFam" id="2.170.270.10:FF:000006">
    <property type="entry name" value="Histone-lysine N-methyltransferase"/>
    <property type="match status" value="1"/>
</dbReference>
<feature type="compositionally biased region" description="Polar residues" evidence="22">
    <location>
        <begin position="406"/>
        <end position="435"/>
    </location>
</feature>
<evidence type="ECO:0000313" key="26">
    <source>
        <dbReference type="VGNC" id="VGNC:89553"/>
    </source>
</evidence>
<dbReference type="InterPro" id="IPR001214">
    <property type="entry name" value="SET_dom"/>
</dbReference>
<evidence type="ECO:0000256" key="6">
    <source>
        <dbReference type="ARBA" id="ARBA00022491"/>
    </source>
</evidence>
<dbReference type="STRING" id="9823.ENSSSCP00000058608"/>
<dbReference type="GO" id="GO:0005634">
    <property type="term" value="C:nucleus"/>
    <property type="evidence" value="ECO:0000318"/>
    <property type="project" value="GO_Central"/>
</dbReference>
<feature type="region of interest" description="Disordered" evidence="22">
    <location>
        <begin position="362"/>
        <end position="446"/>
    </location>
</feature>
<feature type="compositionally biased region" description="Basic and acidic residues" evidence="22">
    <location>
        <begin position="586"/>
        <end position="601"/>
    </location>
</feature>
<accession>A0A287BPR4</accession>
<feature type="compositionally biased region" description="Acidic residues" evidence="22">
    <location>
        <begin position="831"/>
        <end position="846"/>
    </location>
</feature>
<evidence type="ECO:0000256" key="21">
    <source>
        <dbReference type="ARBA" id="ARBA00048710"/>
    </source>
</evidence>
<dbReference type="Bgee" id="ENSSSCG00000031459">
    <property type="expression patterns" value="Expressed in oocyte and 42 other cell types or tissues"/>
</dbReference>
<keyword evidence="11" id="KW-0479">Metal-binding</keyword>
<dbReference type="GO" id="GO:0140941">
    <property type="term" value="F:histone H4K20me methyltransferase activity"/>
    <property type="evidence" value="ECO:0007669"/>
    <property type="project" value="UniProtKB-EC"/>
</dbReference>
<dbReference type="InterPro" id="IPR044424">
    <property type="entry name" value="KMT5B_SET"/>
</dbReference>
<evidence type="ECO:0000256" key="1">
    <source>
        <dbReference type="ARBA" id="ARBA00004123"/>
    </source>
</evidence>
<feature type="compositionally biased region" description="Polar residues" evidence="22">
    <location>
        <begin position="378"/>
        <end position="396"/>
    </location>
</feature>
<comment type="catalytic activity">
    <reaction evidence="20">
        <text>N(6),N(6)-dimethyl-L-lysyl(20)-[histone H4] + S-adenosyl-L-methionine = N(6),N(6),N(6)-trimethyl-L-lysyl(20)-[histone H4] + S-adenosyl-L-homocysteine + H(+)</text>
        <dbReference type="Rhea" id="RHEA:61992"/>
        <dbReference type="Rhea" id="RHEA-COMP:15556"/>
        <dbReference type="Rhea" id="RHEA-COMP:15998"/>
        <dbReference type="ChEBI" id="CHEBI:15378"/>
        <dbReference type="ChEBI" id="CHEBI:57856"/>
        <dbReference type="ChEBI" id="CHEBI:59789"/>
        <dbReference type="ChEBI" id="CHEBI:61961"/>
        <dbReference type="ChEBI" id="CHEBI:61976"/>
    </reaction>
    <physiologicalReaction direction="left-to-right" evidence="20">
        <dbReference type="Rhea" id="RHEA:61993"/>
    </physiologicalReaction>
</comment>
<reference evidence="24" key="4">
    <citation type="submission" date="2025-09" db="UniProtKB">
        <authorList>
            <consortium name="Ensembl"/>
        </authorList>
    </citation>
    <scope>IDENTIFICATION</scope>
</reference>
<keyword evidence="7" id="KW-0517">Myogenesis</keyword>
<evidence type="ECO:0000256" key="9">
    <source>
        <dbReference type="ARBA" id="ARBA00022679"/>
    </source>
</evidence>
<dbReference type="SMART" id="SM00317">
    <property type="entry name" value="SET"/>
    <property type="match status" value="1"/>
</dbReference>
<evidence type="ECO:0000256" key="17">
    <source>
        <dbReference type="ARBA" id="ARBA00031786"/>
    </source>
</evidence>
<evidence type="ECO:0000256" key="16">
    <source>
        <dbReference type="ARBA" id="ARBA00023242"/>
    </source>
</evidence>
<dbReference type="Gene3D" id="2.170.270.10">
    <property type="entry name" value="SET domain"/>
    <property type="match status" value="1"/>
</dbReference>
<evidence type="ECO:0000313" key="25">
    <source>
        <dbReference type="Proteomes" id="UP000008227"/>
    </source>
</evidence>
<dbReference type="ExpressionAtlas" id="A0A287BPR4">
    <property type="expression patterns" value="baseline and differential"/>
</dbReference>
<feature type="region of interest" description="Disordered" evidence="22">
    <location>
        <begin position="758"/>
        <end position="797"/>
    </location>
</feature>
<evidence type="ECO:0000256" key="22">
    <source>
        <dbReference type="SAM" id="MobiDB-lite"/>
    </source>
</evidence>
<dbReference type="GO" id="GO:0005694">
    <property type="term" value="C:chromosome"/>
    <property type="evidence" value="ECO:0007669"/>
    <property type="project" value="UniProtKB-SubCell"/>
</dbReference>
<feature type="compositionally biased region" description="Basic and acidic residues" evidence="22">
    <location>
        <begin position="35"/>
        <end position="50"/>
    </location>
</feature>
<feature type="domain" description="SET" evidence="23">
    <location>
        <begin position="192"/>
        <end position="307"/>
    </location>
</feature>
<keyword evidence="8" id="KW-0489">Methyltransferase</keyword>
<evidence type="ECO:0000256" key="13">
    <source>
        <dbReference type="ARBA" id="ARBA00022853"/>
    </source>
</evidence>
<dbReference type="GO" id="GO:0046872">
    <property type="term" value="F:metal ion binding"/>
    <property type="evidence" value="ECO:0007669"/>
    <property type="project" value="UniProtKB-KW"/>
</dbReference>
<dbReference type="InterPro" id="IPR025790">
    <property type="entry name" value="Suv4-20_animal"/>
</dbReference>
<evidence type="ECO:0000256" key="20">
    <source>
        <dbReference type="ARBA" id="ARBA00048602"/>
    </source>
</evidence>
<sequence>MKWLGESKNMVVNGRRSGGKLSNDHQQNQPKLQHTGKDAVKAGKNAERRSSRCNGNSGFEGQSRYVPSSGMSAKELCENDDLATSLVLDPYLGFQTHKMNTSAFPSRSSRHFSKSDSFPHNNPVRFRPIKGRQEELKEVIERFKKDEHLEKAFKCLTSGEWARHYFLNKNKMQEKLFKEHVFIYLRMFATDSGFEILPCNRYSSEQNGAKIVATKEWKRNDKIELLVGCIAELSEIEENMLLRHGENDFSVMYSTRKNCAQLWLGPAAFINHDCRPNCKFVSTGRDTACVKALRDIEPGEEISCYYGDGFFGENNEFCECYTCERRGTGAFKSRVGLPAPAPVINSKYGLRETDKRLNRLKKLGDSSKNSDSQSVSSNTDADTTQEKNNATSNRKSSVGLKKNSKSRTLTRQSMSRIPASSNSTSSKLTPINNSRVPKKLKKPAKPLLSKIKLRNHCKRLEQKSASRKLEMGSLVLKEPKVVLYKNLPIKKEKEPEGPVPAAVAGGCLTRHAAREHKQNSGRGAPAHAEGAPCTYTTRRSVRTRVAPRETSDLKLEPNTLDGYKGGSTEPGPDDSEQPAPADQEEAAAHETAQKGEARCPKSDSSTSKKKSRQGKLPRQLAKAEDSAPGHDSPGRAGLAPDGVGSHPDLGEHGGLEGVPGSYTDWAPSPVGGPVVTSDGFKTKDSFRTAKSKKKRRITRYDAQLILENNSGIPKLTLRRRHDSSSKANDQDKDGMSSSKISIKLSKDRENDNNLYVAKLNNGFNSGAGSSSTKLKIQLKRDEESRGPYAEGLHENGVCCSDPLSLLESQMKVDGYSQYEEESTDGSSSSEGDGEEEDDEDDFEDDFIPLPPAKRLRLIVGKDSIDIDISSRRREDQSLRLNA</sequence>
<dbReference type="GO" id="GO:0007517">
    <property type="term" value="P:muscle organ development"/>
    <property type="evidence" value="ECO:0007669"/>
    <property type="project" value="UniProtKB-KW"/>
</dbReference>
<evidence type="ECO:0000313" key="24">
    <source>
        <dbReference type="Ensembl" id="ENSSSCP00000058608.2"/>
    </source>
</evidence>
<evidence type="ECO:0000256" key="12">
    <source>
        <dbReference type="ARBA" id="ARBA00022833"/>
    </source>
</evidence>
<proteinExistence type="predicted"/>
<dbReference type="Gene3D" id="1.10.10.1700">
    <property type="entry name" value="Histone-lysine N-methyltransferase"/>
    <property type="match status" value="1"/>
</dbReference>
<keyword evidence="13" id="KW-0156">Chromatin regulator</keyword>
<reference evidence="24" key="2">
    <citation type="journal article" date="2020" name="Gigascience">
        <title>An improved pig reference genome sequence to enable pig genetics and genomics research.</title>
        <authorList>
            <person name="Warr A."/>
            <person name="Affara N."/>
            <person name="Aken B."/>
            <person name="Beiki H."/>
            <person name="Bickhart D.M."/>
            <person name="Billis K."/>
            <person name="Chow W."/>
            <person name="Eory L."/>
            <person name="Finlayson H.A."/>
            <person name="Flicek P."/>
            <person name="Giron C.G."/>
            <person name="Griffin D.K."/>
            <person name="Hall R."/>
            <person name="Hannum G."/>
            <person name="Hourlier T."/>
            <person name="Howe K."/>
            <person name="Hume D.A."/>
            <person name="Izuogu O."/>
            <person name="Kim K."/>
            <person name="Koren S."/>
            <person name="Liu H."/>
            <person name="Manchanda N."/>
            <person name="Martin F.J."/>
            <person name="Nonneman D.J."/>
            <person name="O'Connor R.E."/>
            <person name="Phillippy A.M."/>
            <person name="Rohrer G.A."/>
            <person name="Rosen B.D."/>
            <person name="Rund L.A."/>
            <person name="Sargent C.A."/>
            <person name="Schook L.B."/>
            <person name="Schroeder S.G."/>
            <person name="Schwartz A.S."/>
            <person name="Skinner B.M."/>
            <person name="Talbot R."/>
            <person name="Tseng E."/>
            <person name="Tuggle C.K."/>
            <person name="Watson M."/>
            <person name="Smith T.P.L."/>
            <person name="Archibald A.L."/>
        </authorList>
    </citation>
    <scope>NUCLEOTIDE SEQUENCE [LARGE SCALE GENOMIC DNA]</scope>
    <source>
        <strain evidence="24">Duroc</strain>
    </source>
</reference>
<feature type="compositionally biased region" description="Low complexity" evidence="22">
    <location>
        <begin position="760"/>
        <end position="771"/>
    </location>
</feature>
<keyword evidence="15" id="KW-0804">Transcription</keyword>
<protein>
    <recommendedName>
        <fullName evidence="17">[histone H4]-N-methyl-L-lysine20 N-methyltransferase KMT5B</fullName>
        <ecNumber evidence="3">2.1.1.361</ecNumber>
        <ecNumber evidence="4">2.1.1.362</ecNumber>
    </recommendedName>
    <alternativeName>
        <fullName evidence="18">[histone H4]-lysine20 N-methyltransferase KMT5B</fullName>
    </alternativeName>
</protein>
<evidence type="ECO:0000256" key="15">
    <source>
        <dbReference type="ARBA" id="ARBA00023163"/>
    </source>
</evidence>
<gene>
    <name evidence="24 26" type="primary">KMT5B</name>
</gene>
<dbReference type="CDD" id="cd19184">
    <property type="entry name" value="SET_KMT5B"/>
    <property type="match status" value="1"/>
</dbReference>
<dbReference type="EC" id="2.1.1.362" evidence="4"/>
<dbReference type="Proteomes" id="UP000008227">
    <property type="component" value="Chromosome 2"/>
</dbReference>
<dbReference type="PROSITE" id="PS50280">
    <property type="entry name" value="SET"/>
    <property type="match status" value="1"/>
</dbReference>
<feature type="compositionally biased region" description="Polar residues" evidence="22">
    <location>
        <begin position="52"/>
        <end position="64"/>
    </location>
</feature>
<keyword evidence="12" id="KW-0862">Zinc</keyword>
<dbReference type="FunFam" id="1.10.10.1700:FF:000001">
    <property type="entry name" value="Histone-lysine N-methyltransferase"/>
    <property type="match status" value="1"/>
</dbReference>
<evidence type="ECO:0000256" key="5">
    <source>
        <dbReference type="ARBA" id="ARBA00022454"/>
    </source>
</evidence>
<dbReference type="Ensembl" id="ENSSSCT00000051185.3">
    <property type="protein sequence ID" value="ENSSSCP00000058608.2"/>
    <property type="gene ID" value="ENSSSCG00000031459.3"/>
</dbReference>
<dbReference type="EC" id="2.1.1.361" evidence="3"/>
<comment type="subcellular location">
    <subcellularLocation>
        <location evidence="2">Chromosome</location>
    </subcellularLocation>
    <subcellularLocation>
        <location evidence="1">Nucleus</location>
    </subcellularLocation>
</comment>
<dbReference type="InterPro" id="IPR046341">
    <property type="entry name" value="SET_dom_sf"/>
</dbReference>
<dbReference type="AlphaFoldDB" id="A0A287BPR4"/>
<feature type="compositionally biased region" description="Low complexity" evidence="22">
    <location>
        <begin position="366"/>
        <end position="377"/>
    </location>
</feature>